<dbReference type="RefSeq" id="WP_137096937.1">
    <property type="nucleotide sequence ID" value="NZ_SWMS01000029.1"/>
</dbReference>
<keyword evidence="4" id="KW-0804">Transcription</keyword>
<dbReference type="Pfam" id="PF00126">
    <property type="entry name" value="HTH_1"/>
    <property type="match status" value="1"/>
</dbReference>
<evidence type="ECO:0000256" key="3">
    <source>
        <dbReference type="ARBA" id="ARBA00023125"/>
    </source>
</evidence>
<dbReference type="Gene3D" id="1.10.10.10">
    <property type="entry name" value="Winged helix-like DNA-binding domain superfamily/Winged helix DNA-binding domain"/>
    <property type="match status" value="1"/>
</dbReference>
<dbReference type="InterPro" id="IPR005119">
    <property type="entry name" value="LysR_subst-bd"/>
</dbReference>
<dbReference type="PROSITE" id="PS50931">
    <property type="entry name" value="HTH_LYSR"/>
    <property type="match status" value="1"/>
</dbReference>
<keyword evidence="7" id="KW-1185">Reference proteome</keyword>
<gene>
    <name evidence="6" type="ORF">FCN18_32825</name>
</gene>
<dbReference type="SUPFAM" id="SSF46785">
    <property type="entry name" value="Winged helix' DNA-binding domain"/>
    <property type="match status" value="1"/>
</dbReference>
<dbReference type="EMBL" id="SWMS01000029">
    <property type="protein sequence ID" value="TKG61826.1"/>
    <property type="molecule type" value="Genomic_DNA"/>
</dbReference>
<evidence type="ECO:0000313" key="6">
    <source>
        <dbReference type="EMBL" id="TKG61826.1"/>
    </source>
</evidence>
<dbReference type="PANTHER" id="PTHR30346:SF28">
    <property type="entry name" value="HTH-TYPE TRANSCRIPTIONAL REGULATOR CYNR"/>
    <property type="match status" value="1"/>
</dbReference>
<keyword evidence="3" id="KW-0238">DNA-binding</keyword>
<dbReference type="InterPro" id="IPR036390">
    <property type="entry name" value="WH_DNA-bd_sf"/>
</dbReference>
<evidence type="ECO:0000256" key="4">
    <source>
        <dbReference type="ARBA" id="ARBA00023163"/>
    </source>
</evidence>
<dbReference type="InterPro" id="IPR000847">
    <property type="entry name" value="LysR_HTH_N"/>
</dbReference>
<proteinExistence type="inferred from homology"/>
<keyword evidence="2" id="KW-0805">Transcription regulation</keyword>
<dbReference type="SUPFAM" id="SSF53850">
    <property type="entry name" value="Periplasmic binding protein-like II"/>
    <property type="match status" value="1"/>
</dbReference>
<comment type="similarity">
    <text evidence="1">Belongs to the LysR transcriptional regulatory family.</text>
</comment>
<dbReference type="CDD" id="cd08414">
    <property type="entry name" value="PBP2_LTTR_aromatics_like"/>
    <property type="match status" value="1"/>
</dbReference>
<organism evidence="6 7">
    <name type="scientific">Prauserella endophytica</name>
    <dbReference type="NCBI Taxonomy" id="1592324"/>
    <lineage>
        <taxon>Bacteria</taxon>
        <taxon>Bacillati</taxon>
        <taxon>Actinomycetota</taxon>
        <taxon>Actinomycetes</taxon>
        <taxon>Pseudonocardiales</taxon>
        <taxon>Pseudonocardiaceae</taxon>
        <taxon>Prauserella</taxon>
        <taxon>Prauserella coralliicola group</taxon>
    </lineage>
</organism>
<dbReference type="PANTHER" id="PTHR30346">
    <property type="entry name" value="TRANSCRIPTIONAL DUAL REGULATOR HCAR-RELATED"/>
    <property type="match status" value="1"/>
</dbReference>
<comment type="caution">
    <text evidence="6">The sequence shown here is derived from an EMBL/GenBank/DDBJ whole genome shotgun (WGS) entry which is preliminary data.</text>
</comment>
<evidence type="ECO:0000256" key="1">
    <source>
        <dbReference type="ARBA" id="ARBA00009437"/>
    </source>
</evidence>
<name>A0ABY2RWN7_9PSEU</name>
<dbReference type="InterPro" id="IPR036388">
    <property type="entry name" value="WH-like_DNA-bd_sf"/>
</dbReference>
<evidence type="ECO:0000256" key="2">
    <source>
        <dbReference type="ARBA" id="ARBA00023015"/>
    </source>
</evidence>
<evidence type="ECO:0000313" key="7">
    <source>
        <dbReference type="Proteomes" id="UP000309992"/>
    </source>
</evidence>
<reference evidence="6 7" key="1">
    <citation type="journal article" date="2015" name="Antonie Van Leeuwenhoek">
        <title>Prauserella endophytica sp. nov., an endophytic actinobacterium isolated from Tamarix taklamakanensis.</title>
        <authorList>
            <person name="Liu J.M."/>
            <person name="Habden X."/>
            <person name="Guo L."/>
            <person name="Tuo L."/>
            <person name="Jiang Z.K."/>
            <person name="Liu S.W."/>
            <person name="Liu X.F."/>
            <person name="Chen L."/>
            <person name="Li R.F."/>
            <person name="Zhang Y.Q."/>
            <person name="Sun C.H."/>
        </authorList>
    </citation>
    <scope>NUCLEOTIDE SEQUENCE [LARGE SCALE GENOMIC DNA]</scope>
    <source>
        <strain evidence="6 7">CGMCC 4.7182</strain>
    </source>
</reference>
<sequence>MHLAYGALNRLASTSMEPMPARYELRLLDYVIAIAEEGSLSAASRRLRLSQPTLSRQLGNLEQRLGASLFDRTGHGLTPTAAGMALVRRARRVLAEADAISDDVWLAANGKTGRLTITFAGSGINGALGALLGRLRVELPDVDLELVEVFDDLKMSAGVLEGAFDIAVQRLPLRDSRLHRREWTREPLTLFLPANHPLARSRDPVPVTELADLPLVLWPRAASPRAYDEIIVLYHQIGAPPRIVTEAQTVQTILTLVAAGFGTTIMADSYRVLHRDGVVARPILGTATSLSFVWRAGDTSPLLARFFDVVDGTNPVDGGGSAVVTNAASPG</sequence>
<dbReference type="Gene3D" id="3.40.190.10">
    <property type="entry name" value="Periplasmic binding protein-like II"/>
    <property type="match status" value="2"/>
</dbReference>
<dbReference type="PRINTS" id="PR00039">
    <property type="entry name" value="HTHLYSR"/>
</dbReference>
<dbReference type="Pfam" id="PF03466">
    <property type="entry name" value="LysR_substrate"/>
    <property type="match status" value="1"/>
</dbReference>
<accession>A0ABY2RWN7</accession>
<dbReference type="Proteomes" id="UP000309992">
    <property type="component" value="Unassembled WGS sequence"/>
</dbReference>
<feature type="domain" description="HTH lysR-type" evidence="5">
    <location>
        <begin position="23"/>
        <end position="80"/>
    </location>
</feature>
<protein>
    <submittedName>
        <fullName evidence="6">LysR family transcriptional regulator</fullName>
    </submittedName>
</protein>
<evidence type="ECO:0000259" key="5">
    <source>
        <dbReference type="PROSITE" id="PS50931"/>
    </source>
</evidence>